<sequence>MELVRSWEHSDGSSGLAGALAALVALDDAADVDRVVGFVSSMPTLPAVLEQLGIALAPGRHLIVRGSESAEEAVQLRRVLHLLPDDEIEALLRERRVHRETLLLLHEWAHTMGASHDPAEGFILSPRYDLGCAGFSDASRALLRAALAAGDPGAAPRVVPASTPAREPPARPVEPVTPAKPPSRERTVAANLNDVVRLFERTGDAERAWALLAPLAAREPTDARVQHWSCYLAFVRAQSATATQTACEAAAHLPGALPEVHLMLGDLAAAPAAPPRPGGAP</sequence>
<dbReference type="AlphaFoldDB" id="A0A7I9VNN8"/>
<reference evidence="3" key="1">
    <citation type="journal article" date="2020" name="Appl. Environ. Microbiol.">
        <title>Diazotrophic Anaeromyxobacter Isolates from Soils.</title>
        <authorList>
            <person name="Masuda Y."/>
            <person name="Yamanaka H."/>
            <person name="Xu Z.X."/>
            <person name="Shiratori Y."/>
            <person name="Aono T."/>
            <person name="Amachi S."/>
            <person name="Senoo K."/>
            <person name="Itoh H."/>
        </authorList>
    </citation>
    <scope>NUCLEOTIDE SEQUENCE [LARGE SCALE GENOMIC DNA]</scope>
    <source>
        <strain evidence="3">R267</strain>
    </source>
</reference>
<feature type="region of interest" description="Disordered" evidence="1">
    <location>
        <begin position="152"/>
        <end position="184"/>
    </location>
</feature>
<comment type="caution">
    <text evidence="2">The sequence shown here is derived from an EMBL/GenBank/DDBJ whole genome shotgun (WGS) entry which is preliminary data.</text>
</comment>
<dbReference type="EMBL" id="BJTG01000005">
    <property type="protein sequence ID" value="GEJ57720.1"/>
    <property type="molecule type" value="Genomic_DNA"/>
</dbReference>
<name>A0A7I9VNN8_9BACT</name>
<accession>A0A7I9VNN8</accession>
<protein>
    <submittedName>
        <fullName evidence="2">Uncharacterized protein</fullName>
    </submittedName>
</protein>
<proteinExistence type="predicted"/>
<evidence type="ECO:0000256" key="1">
    <source>
        <dbReference type="SAM" id="MobiDB-lite"/>
    </source>
</evidence>
<evidence type="ECO:0000313" key="3">
    <source>
        <dbReference type="Proteomes" id="UP000503640"/>
    </source>
</evidence>
<gene>
    <name evidence="2" type="ORF">AMYX_24610</name>
</gene>
<keyword evidence="3" id="KW-1185">Reference proteome</keyword>
<dbReference type="Proteomes" id="UP000503640">
    <property type="component" value="Unassembled WGS sequence"/>
</dbReference>
<organism evidence="2 3">
    <name type="scientific">Anaeromyxobacter diazotrophicus</name>
    <dbReference type="NCBI Taxonomy" id="2590199"/>
    <lineage>
        <taxon>Bacteria</taxon>
        <taxon>Pseudomonadati</taxon>
        <taxon>Myxococcota</taxon>
        <taxon>Myxococcia</taxon>
        <taxon>Myxococcales</taxon>
        <taxon>Cystobacterineae</taxon>
        <taxon>Anaeromyxobacteraceae</taxon>
        <taxon>Anaeromyxobacter</taxon>
    </lineage>
</organism>
<evidence type="ECO:0000313" key="2">
    <source>
        <dbReference type="EMBL" id="GEJ57720.1"/>
    </source>
</evidence>